<gene>
    <name evidence="2" type="ORF">GT037_010122</name>
</gene>
<organism evidence="2 3">
    <name type="scientific">Alternaria burnsii</name>
    <dbReference type="NCBI Taxonomy" id="1187904"/>
    <lineage>
        <taxon>Eukaryota</taxon>
        <taxon>Fungi</taxon>
        <taxon>Dikarya</taxon>
        <taxon>Ascomycota</taxon>
        <taxon>Pezizomycotina</taxon>
        <taxon>Dothideomycetes</taxon>
        <taxon>Pleosporomycetidae</taxon>
        <taxon>Pleosporales</taxon>
        <taxon>Pleosporineae</taxon>
        <taxon>Pleosporaceae</taxon>
        <taxon>Alternaria</taxon>
        <taxon>Alternaria sect. Alternaria</taxon>
    </lineage>
</organism>
<comment type="caution">
    <text evidence="2">The sequence shown here is derived from an EMBL/GenBank/DDBJ whole genome shotgun (WGS) entry which is preliminary data.</text>
</comment>
<sequence>MSPLPADLPSVPERALTKDHIGEISTKTTRYKNRRYRGKAHDCLPKPQESPEPQEPPEPSEPPGTSELCELPKLPEDSIFIQDRNQKVAEKRPDANCVFLLWGSGNSGNSENSGKFTAWAVDVPITDAESEHEIFALLAKQYATRLGFLRRCLSFQKFSRLRPVTFRFISRSSKRFLALAEPWDLDKHRKIFSKRQEEAMEVIRPITDFDSDDPGHCYRDNSSGEYEHCNYACPFNTSEDDDDVPKCPFEEWEFCNDQLKWIEYEPSLSSYFRDPAGARSQNILIGFYGHRFIHEYR</sequence>
<feature type="compositionally biased region" description="Pro residues" evidence="1">
    <location>
        <begin position="48"/>
        <end position="62"/>
    </location>
</feature>
<feature type="region of interest" description="Disordered" evidence="1">
    <location>
        <begin position="1"/>
        <end position="69"/>
    </location>
</feature>
<feature type="compositionally biased region" description="Basic residues" evidence="1">
    <location>
        <begin position="29"/>
        <end position="38"/>
    </location>
</feature>
<protein>
    <submittedName>
        <fullName evidence="2">Uncharacterized protein</fullName>
    </submittedName>
</protein>
<dbReference type="GeneID" id="62208347"/>
<dbReference type="EMBL" id="JAAABM010000019">
    <property type="protein sequence ID" value="KAF7671899.1"/>
    <property type="molecule type" value="Genomic_DNA"/>
</dbReference>
<reference evidence="2" key="2">
    <citation type="submission" date="2020-08" db="EMBL/GenBank/DDBJ databases">
        <title>Draft Genome Sequence of Cumin Blight Pathogen Alternaria burnsii.</title>
        <authorList>
            <person name="Feng Z."/>
        </authorList>
    </citation>
    <scope>NUCLEOTIDE SEQUENCE</scope>
    <source>
        <strain evidence="2">CBS107.38</strain>
    </source>
</reference>
<evidence type="ECO:0000313" key="2">
    <source>
        <dbReference type="EMBL" id="KAF7671899.1"/>
    </source>
</evidence>
<dbReference type="RefSeq" id="XP_038782260.1">
    <property type="nucleotide sequence ID" value="XM_038935169.1"/>
</dbReference>
<name>A0A8H7E9V9_9PLEO</name>
<proteinExistence type="predicted"/>
<dbReference type="Proteomes" id="UP000596902">
    <property type="component" value="Unassembled WGS sequence"/>
</dbReference>
<keyword evidence="3" id="KW-1185">Reference proteome</keyword>
<evidence type="ECO:0000256" key="1">
    <source>
        <dbReference type="SAM" id="MobiDB-lite"/>
    </source>
</evidence>
<reference evidence="2" key="1">
    <citation type="submission" date="2020-01" db="EMBL/GenBank/DDBJ databases">
        <authorList>
            <person name="Feng Z.H.Z."/>
        </authorList>
    </citation>
    <scope>NUCLEOTIDE SEQUENCE</scope>
    <source>
        <strain evidence="2">CBS107.38</strain>
    </source>
</reference>
<evidence type="ECO:0000313" key="3">
    <source>
        <dbReference type="Proteomes" id="UP000596902"/>
    </source>
</evidence>
<dbReference type="AlphaFoldDB" id="A0A8H7E9V9"/>
<accession>A0A8H7E9V9</accession>